<dbReference type="GO" id="GO:0005506">
    <property type="term" value="F:iron ion binding"/>
    <property type="evidence" value="ECO:0007669"/>
    <property type="project" value="InterPro"/>
</dbReference>
<dbReference type="GO" id="GO:0020037">
    <property type="term" value="F:heme binding"/>
    <property type="evidence" value="ECO:0007669"/>
    <property type="project" value="InterPro"/>
</dbReference>
<evidence type="ECO:0000256" key="7">
    <source>
        <dbReference type="ARBA" id="ARBA00023033"/>
    </source>
</evidence>
<keyword evidence="5" id="KW-0560">Oxidoreductase</keyword>
<accession>A0A9E7YEF6</accession>
<evidence type="ECO:0000256" key="4">
    <source>
        <dbReference type="ARBA" id="ARBA00022723"/>
    </source>
</evidence>
<evidence type="ECO:0000256" key="2">
    <source>
        <dbReference type="ARBA" id="ARBA00010617"/>
    </source>
</evidence>
<evidence type="ECO:0000256" key="5">
    <source>
        <dbReference type="ARBA" id="ARBA00023002"/>
    </source>
</evidence>
<dbReference type="InterPro" id="IPR036396">
    <property type="entry name" value="Cyt_P450_sf"/>
</dbReference>
<dbReference type="InterPro" id="IPR001128">
    <property type="entry name" value="Cyt_P450"/>
</dbReference>
<sequence>MQRQAISPIFTPKMMTEYMPSFSNHCELLKRKLQSIPNGKLIDVYAEIAPFTYDIVCETLLGTKVRFAQNTWKSEFFHLAELGYEIVFERMIKSLYQSDVLFYFSKRYNDYVKIQKLVDNFTRTILKDKQSDTQKPFDTCLDRILKHDLTEKQQMDATYVIFTASQESITTIISFVILMLAIHPDIQQKAHEELDRVLGTEDDEIPFTIELLNSLEYLDMCIKEVLRLYPIGHIIQRECKQDFRLNNDVVLPSGCSIGVGIYAMHRDPNIWPEPDKFIPERFTREAVLNRHPYAYVPFSAGPMNCIGKIYADLLMKSVAATILRNNRFECDYKRVEEITLKTDISIRPQKGYPVRIYSR</sequence>
<dbReference type="Pfam" id="PF00067">
    <property type="entry name" value="p450"/>
    <property type="match status" value="1"/>
</dbReference>
<dbReference type="Gene3D" id="1.10.630.10">
    <property type="entry name" value="Cytochrome P450"/>
    <property type="match status" value="1"/>
</dbReference>
<organism evidence="9">
    <name type="scientific">Chrysoperla zastrowi sillemi</name>
    <dbReference type="NCBI Taxonomy" id="482137"/>
    <lineage>
        <taxon>Eukaryota</taxon>
        <taxon>Metazoa</taxon>
        <taxon>Ecdysozoa</taxon>
        <taxon>Arthropoda</taxon>
        <taxon>Hexapoda</taxon>
        <taxon>Insecta</taxon>
        <taxon>Pterygota</taxon>
        <taxon>Neoptera</taxon>
        <taxon>Endopterygota</taxon>
        <taxon>Neuroptera</taxon>
        <taxon>Hemerobiiformia</taxon>
        <taxon>Chrysopidae</taxon>
        <taxon>Chrysopinae</taxon>
        <taxon>Chrysoperla</taxon>
    </lineage>
</organism>
<dbReference type="PRINTS" id="PR00463">
    <property type="entry name" value="EP450I"/>
</dbReference>
<dbReference type="AlphaFoldDB" id="A0A9E7YEF6"/>
<evidence type="ECO:0000313" key="9">
    <source>
        <dbReference type="EMBL" id="UZE89959.1"/>
    </source>
</evidence>
<dbReference type="PANTHER" id="PTHR24291">
    <property type="entry name" value="CYTOCHROME P450 FAMILY 4"/>
    <property type="match status" value="1"/>
</dbReference>
<evidence type="ECO:0000256" key="8">
    <source>
        <dbReference type="PIRSR" id="PIRSR602401-1"/>
    </source>
</evidence>
<dbReference type="PRINTS" id="PR00385">
    <property type="entry name" value="P450"/>
</dbReference>
<dbReference type="EMBL" id="ON646443">
    <property type="protein sequence ID" value="UZE89959.1"/>
    <property type="molecule type" value="mRNA"/>
</dbReference>
<comment type="cofactor">
    <cofactor evidence="1 8">
        <name>heme</name>
        <dbReference type="ChEBI" id="CHEBI:30413"/>
    </cofactor>
</comment>
<comment type="similarity">
    <text evidence="2">Belongs to the cytochrome P450 family.</text>
</comment>
<evidence type="ECO:0000256" key="3">
    <source>
        <dbReference type="ARBA" id="ARBA00022617"/>
    </source>
</evidence>
<keyword evidence="7" id="KW-0503">Monooxygenase</keyword>
<reference evidence="9" key="1">
    <citation type="journal article" date="2022" name="Insects">
        <title>Comparative Transcriptome Analysis to Reveal Differentially Expressed cytochrome P450 in Response to Imidacloprid in the Aphid Lion, Chrysoperla zastrowi sillemi (Esben-Petersen).</title>
        <authorList>
            <person name="Pathak J."/>
            <person name="Ramasamy G.G."/>
            <person name="Agrawal A."/>
            <person name="Srivastava S."/>
            <person name="Basavaarya B.R."/>
            <person name="Muthugounder M."/>
            <person name="Muniyappa V.K."/>
            <person name="Maria P."/>
            <person name="Rai A."/>
            <person name="Venkatesan T."/>
        </authorList>
    </citation>
    <scope>NUCLEOTIDE SEQUENCE</scope>
</reference>
<protein>
    <submittedName>
        <fullName evidence="9">Cytochrome P450 CYP4236B1</fullName>
    </submittedName>
</protein>
<dbReference type="InterPro" id="IPR002401">
    <property type="entry name" value="Cyt_P450_E_grp-I"/>
</dbReference>
<evidence type="ECO:0000256" key="6">
    <source>
        <dbReference type="ARBA" id="ARBA00023004"/>
    </source>
</evidence>
<evidence type="ECO:0000256" key="1">
    <source>
        <dbReference type="ARBA" id="ARBA00001971"/>
    </source>
</evidence>
<dbReference type="SUPFAM" id="SSF48264">
    <property type="entry name" value="Cytochrome P450"/>
    <property type="match status" value="1"/>
</dbReference>
<dbReference type="GO" id="GO:0016705">
    <property type="term" value="F:oxidoreductase activity, acting on paired donors, with incorporation or reduction of molecular oxygen"/>
    <property type="evidence" value="ECO:0007669"/>
    <property type="project" value="InterPro"/>
</dbReference>
<dbReference type="GO" id="GO:0004497">
    <property type="term" value="F:monooxygenase activity"/>
    <property type="evidence" value="ECO:0007669"/>
    <property type="project" value="UniProtKB-KW"/>
</dbReference>
<keyword evidence="4 8" id="KW-0479">Metal-binding</keyword>
<dbReference type="InterPro" id="IPR050196">
    <property type="entry name" value="Cytochrome_P450_Monoox"/>
</dbReference>
<proteinExistence type="evidence at transcript level"/>
<dbReference type="PANTHER" id="PTHR24291:SF201">
    <property type="entry name" value="CYTOCHROME P450, FAMILY 4, SUBFAMILY B, POLYPEPTIDE 7"/>
    <property type="match status" value="1"/>
</dbReference>
<feature type="binding site" description="axial binding residue" evidence="8">
    <location>
        <position position="305"/>
    </location>
    <ligand>
        <name>heme</name>
        <dbReference type="ChEBI" id="CHEBI:30413"/>
    </ligand>
    <ligandPart>
        <name>Fe</name>
        <dbReference type="ChEBI" id="CHEBI:18248"/>
    </ligandPart>
</feature>
<keyword evidence="6 8" id="KW-0408">Iron</keyword>
<reference evidence="9" key="2">
    <citation type="submission" date="2022-05" db="EMBL/GenBank/DDBJ databases">
        <authorList>
            <person name="Pathak J."/>
            <person name="Thiruvengadam V."/>
            <person name="Gracy G.R."/>
        </authorList>
    </citation>
    <scope>NUCLEOTIDE SEQUENCE</scope>
</reference>
<name>A0A9E7YEF6_9NEOP</name>
<keyword evidence="3 8" id="KW-0349">Heme</keyword>